<dbReference type="GO" id="GO:0016491">
    <property type="term" value="F:oxidoreductase activity"/>
    <property type="evidence" value="ECO:0007669"/>
    <property type="project" value="UniProtKB-KW"/>
</dbReference>
<dbReference type="PANTHER" id="PTHR43963">
    <property type="entry name" value="CARBONYL REDUCTASE 1-RELATED"/>
    <property type="match status" value="1"/>
</dbReference>
<accession>A0A4U7B4Y2</accession>
<dbReference type="InterPro" id="IPR036291">
    <property type="entry name" value="NAD(P)-bd_dom_sf"/>
</dbReference>
<gene>
    <name evidence="5" type="ORF">C1H76_3372</name>
</gene>
<dbReference type="AlphaFoldDB" id="A0A4U7B4Y2"/>
<dbReference type="PANTHER" id="PTHR43963:SF6">
    <property type="entry name" value="CHAIN DEHYDROGENASE FAMILY PROTEIN, PUTATIVE (AFU_ORTHOLOGUE AFUA_3G15350)-RELATED"/>
    <property type="match status" value="1"/>
</dbReference>
<dbReference type="PRINTS" id="PR00080">
    <property type="entry name" value="SDRFAMILY"/>
</dbReference>
<sequence length="275" mass="28959">MPSPKVIVVTGANRGIGLAIAQKLLNQPFPVHLYACSRSGSPLDLKSNDLSNKVHFATLDISSTSSINSLVKTISSDEGHLDILVNNAGTNDMGSNSITPADVVNVNYHGTKNVCLAFLPLLSQAKQSRIVNVSSTGSDLHHYSDAIKSTFRSADLTLPELDALADKFVSATQSGKAKQEGFGGATGYAFSKAAMNALTAILGRENADKGVVANCCCPGWVDTDMGRFIGQPPKTPEEGARIPVRLAVGDLGGVTGRYWGNDGIADRGEGKVQEW</sequence>
<keyword evidence="3" id="KW-0560">Oxidoreductase</keyword>
<reference evidence="5 6" key="1">
    <citation type="submission" date="2018-02" db="EMBL/GenBank/DDBJ databases">
        <title>Draft genome sequences of Elsinoe sp., causing black scab on jojoba.</title>
        <authorList>
            <person name="Stodart B."/>
            <person name="Jeffress S."/>
            <person name="Ash G."/>
            <person name="Arun Chinnappa K."/>
        </authorList>
    </citation>
    <scope>NUCLEOTIDE SEQUENCE [LARGE SCALE GENOMIC DNA]</scope>
    <source>
        <strain evidence="5 6">Hillstone_2</strain>
    </source>
</reference>
<evidence type="ECO:0000313" key="6">
    <source>
        <dbReference type="Proteomes" id="UP000308133"/>
    </source>
</evidence>
<proteinExistence type="inferred from homology"/>
<dbReference type="Proteomes" id="UP000308133">
    <property type="component" value="Unassembled WGS sequence"/>
</dbReference>
<evidence type="ECO:0000256" key="4">
    <source>
        <dbReference type="RuleBase" id="RU000363"/>
    </source>
</evidence>
<dbReference type="Pfam" id="PF00106">
    <property type="entry name" value="adh_short"/>
    <property type="match status" value="2"/>
</dbReference>
<organism evidence="5 6">
    <name type="scientific">Elsinoe australis</name>
    <dbReference type="NCBI Taxonomy" id="40998"/>
    <lineage>
        <taxon>Eukaryota</taxon>
        <taxon>Fungi</taxon>
        <taxon>Dikarya</taxon>
        <taxon>Ascomycota</taxon>
        <taxon>Pezizomycotina</taxon>
        <taxon>Dothideomycetes</taxon>
        <taxon>Dothideomycetidae</taxon>
        <taxon>Myriangiales</taxon>
        <taxon>Elsinoaceae</taxon>
        <taxon>Elsinoe</taxon>
    </lineage>
</organism>
<comment type="similarity">
    <text evidence="1 4">Belongs to the short-chain dehydrogenases/reductases (SDR) family.</text>
</comment>
<evidence type="ECO:0000313" key="5">
    <source>
        <dbReference type="EMBL" id="TKX24270.1"/>
    </source>
</evidence>
<dbReference type="PRINTS" id="PR00081">
    <property type="entry name" value="GDHRDH"/>
</dbReference>
<dbReference type="Gene3D" id="3.40.50.720">
    <property type="entry name" value="NAD(P)-binding Rossmann-like Domain"/>
    <property type="match status" value="1"/>
</dbReference>
<comment type="caution">
    <text evidence="5">The sequence shown here is derived from an EMBL/GenBank/DDBJ whole genome shotgun (WGS) entry which is preliminary data.</text>
</comment>
<keyword evidence="2" id="KW-0521">NADP</keyword>
<name>A0A4U7B4Y2_9PEZI</name>
<dbReference type="EMBL" id="PTQR01000042">
    <property type="protein sequence ID" value="TKX24270.1"/>
    <property type="molecule type" value="Genomic_DNA"/>
</dbReference>
<dbReference type="SUPFAM" id="SSF51735">
    <property type="entry name" value="NAD(P)-binding Rossmann-fold domains"/>
    <property type="match status" value="1"/>
</dbReference>
<evidence type="ECO:0000256" key="2">
    <source>
        <dbReference type="ARBA" id="ARBA00022857"/>
    </source>
</evidence>
<evidence type="ECO:0000256" key="1">
    <source>
        <dbReference type="ARBA" id="ARBA00006484"/>
    </source>
</evidence>
<evidence type="ECO:0000256" key="3">
    <source>
        <dbReference type="ARBA" id="ARBA00023002"/>
    </source>
</evidence>
<protein>
    <recommendedName>
        <fullName evidence="7">NAD(P)-binding protein</fullName>
    </recommendedName>
</protein>
<evidence type="ECO:0008006" key="7">
    <source>
        <dbReference type="Google" id="ProtNLM"/>
    </source>
</evidence>
<dbReference type="InterPro" id="IPR002347">
    <property type="entry name" value="SDR_fam"/>
</dbReference>